<dbReference type="EMBL" id="CADIKM010000015">
    <property type="protein sequence ID" value="CAB3792401.1"/>
    <property type="molecule type" value="Genomic_DNA"/>
</dbReference>
<evidence type="ECO:0000256" key="1">
    <source>
        <dbReference type="ARBA" id="ARBA00004651"/>
    </source>
</evidence>
<dbReference type="PANTHER" id="PTHR23502:SF132">
    <property type="entry name" value="POLYAMINE TRANSPORTER 2-RELATED"/>
    <property type="match status" value="1"/>
</dbReference>
<feature type="transmembrane region" description="Helical" evidence="8">
    <location>
        <begin position="234"/>
        <end position="257"/>
    </location>
</feature>
<keyword evidence="5 8" id="KW-0812">Transmembrane</keyword>
<evidence type="ECO:0000256" key="2">
    <source>
        <dbReference type="ARBA" id="ARBA00006236"/>
    </source>
</evidence>
<proteinExistence type="inferred from homology"/>
<dbReference type="GO" id="GO:0005886">
    <property type="term" value="C:plasma membrane"/>
    <property type="evidence" value="ECO:0007669"/>
    <property type="project" value="UniProtKB-SubCell"/>
</dbReference>
<evidence type="ECO:0000256" key="6">
    <source>
        <dbReference type="ARBA" id="ARBA00022989"/>
    </source>
</evidence>
<keyword evidence="7 8" id="KW-0472">Membrane</keyword>
<gene>
    <name evidence="10" type="primary">bcr_1</name>
    <name evidence="10" type="ORF">LMG28138_03340</name>
</gene>
<dbReference type="Gene3D" id="1.20.1720.10">
    <property type="entry name" value="Multidrug resistance protein D"/>
    <property type="match status" value="1"/>
</dbReference>
<evidence type="ECO:0000256" key="3">
    <source>
        <dbReference type="ARBA" id="ARBA00022448"/>
    </source>
</evidence>
<dbReference type="Proteomes" id="UP000494115">
    <property type="component" value="Unassembled WGS sequence"/>
</dbReference>
<reference evidence="10 11" key="1">
    <citation type="submission" date="2020-04" db="EMBL/GenBank/DDBJ databases">
        <authorList>
            <person name="De Canck E."/>
        </authorList>
    </citation>
    <scope>NUCLEOTIDE SEQUENCE [LARGE SCALE GENOMIC DNA]</scope>
    <source>
        <strain evidence="10 11">LMG 28138</strain>
    </source>
</reference>
<feature type="transmembrane region" description="Helical" evidence="8">
    <location>
        <begin position="394"/>
        <end position="412"/>
    </location>
</feature>
<dbReference type="GO" id="GO:1990961">
    <property type="term" value="P:xenobiotic detoxification by transmembrane export across the plasma membrane"/>
    <property type="evidence" value="ECO:0007669"/>
    <property type="project" value="InterPro"/>
</dbReference>
<dbReference type="SUPFAM" id="SSF103473">
    <property type="entry name" value="MFS general substrate transporter"/>
    <property type="match status" value="1"/>
</dbReference>
<feature type="transmembrane region" description="Helical" evidence="8">
    <location>
        <begin position="62"/>
        <end position="81"/>
    </location>
</feature>
<evidence type="ECO:0000313" key="10">
    <source>
        <dbReference type="EMBL" id="CAB3792401.1"/>
    </source>
</evidence>
<evidence type="ECO:0000256" key="5">
    <source>
        <dbReference type="ARBA" id="ARBA00022692"/>
    </source>
</evidence>
<keyword evidence="8" id="KW-0997">Cell inner membrane</keyword>
<keyword evidence="4" id="KW-1003">Cell membrane</keyword>
<sequence length="417" mass="42618">MVFAFGKSTGPDAETGAFHLKPGSIGFGVLLGAISALPPLSIDLNLPALPQLARALAVAPQSAAATLSAFLFGFAVAQLIYGPASDRYGRRPLLLIGLVLYVAGGLACAFASSLPTLLVWRALQGAGAGAGMVLSRAIVRDSFPDPASARVQFAYVNAVSQVAPVIAPPLGALMLMAGLSWRAIFLCLAGAGAVLICVIWMSLRESLTLDPNASGQRRGVAHDYLRFVRSRVSIANTLLTGCTFGGLFTFVSGSSLVFVNTLHLSALNYAGIFALISACIIAGSWATATLSRGRSAEGLLKAHLVTACLGSVAILIVQYLSGTGGMIVPLTLGFSIVAYCAGATLPISIQQALQSLPEIAGTGAALLGCVQMLGGSLAAALVGPLFHSLGPVGIPWEMLAFCVGAVILNGRARAVQA</sequence>
<dbReference type="PANTHER" id="PTHR23502">
    <property type="entry name" value="MAJOR FACILITATOR SUPERFAMILY"/>
    <property type="match status" value="1"/>
</dbReference>
<dbReference type="InterPro" id="IPR004812">
    <property type="entry name" value="Efflux_drug-R_Bcr/CmlA"/>
</dbReference>
<feature type="transmembrane region" description="Helical" evidence="8">
    <location>
        <begin position="302"/>
        <end position="320"/>
    </location>
</feature>
<comment type="similarity">
    <text evidence="2 8">Belongs to the major facilitator superfamily. Bcr/CmlA family.</text>
</comment>
<organism evidence="10 11">
    <name type="scientific">Pararobbsia alpina</name>
    <dbReference type="NCBI Taxonomy" id="621374"/>
    <lineage>
        <taxon>Bacteria</taxon>
        <taxon>Pseudomonadati</taxon>
        <taxon>Pseudomonadota</taxon>
        <taxon>Betaproteobacteria</taxon>
        <taxon>Burkholderiales</taxon>
        <taxon>Burkholderiaceae</taxon>
        <taxon>Pararobbsia</taxon>
    </lineage>
</organism>
<feature type="transmembrane region" description="Helical" evidence="8">
    <location>
        <begin position="183"/>
        <end position="203"/>
    </location>
</feature>
<dbReference type="NCBIfam" id="TIGR00710">
    <property type="entry name" value="efflux_Bcr_CflA"/>
    <property type="match status" value="1"/>
</dbReference>
<evidence type="ECO:0000259" key="9">
    <source>
        <dbReference type="PROSITE" id="PS50850"/>
    </source>
</evidence>
<feature type="transmembrane region" description="Helical" evidence="8">
    <location>
        <begin position="269"/>
        <end position="290"/>
    </location>
</feature>
<dbReference type="PROSITE" id="PS50850">
    <property type="entry name" value="MFS"/>
    <property type="match status" value="1"/>
</dbReference>
<protein>
    <recommendedName>
        <fullName evidence="8">Bcr/CflA family efflux transporter</fullName>
    </recommendedName>
</protein>
<keyword evidence="3 8" id="KW-0813">Transport</keyword>
<comment type="subcellular location">
    <subcellularLocation>
        <location evidence="8">Cell inner membrane</location>
        <topology evidence="8">Multi-pass membrane protein</topology>
    </subcellularLocation>
    <subcellularLocation>
        <location evidence="1">Cell membrane</location>
        <topology evidence="1">Multi-pass membrane protein</topology>
    </subcellularLocation>
</comment>
<dbReference type="CDD" id="cd17320">
    <property type="entry name" value="MFS_MdfA_MDR_like"/>
    <property type="match status" value="1"/>
</dbReference>
<feature type="transmembrane region" description="Helical" evidence="8">
    <location>
        <begin position="359"/>
        <end position="382"/>
    </location>
</feature>
<feature type="transmembrane region" description="Helical" evidence="8">
    <location>
        <begin position="93"/>
        <end position="112"/>
    </location>
</feature>
<feature type="transmembrane region" description="Helical" evidence="8">
    <location>
        <begin position="25"/>
        <end position="42"/>
    </location>
</feature>
<dbReference type="InterPro" id="IPR011701">
    <property type="entry name" value="MFS"/>
</dbReference>
<comment type="caution">
    <text evidence="8">Lacks conserved residue(s) required for the propagation of feature annotation.</text>
</comment>
<dbReference type="GO" id="GO:0042910">
    <property type="term" value="F:xenobiotic transmembrane transporter activity"/>
    <property type="evidence" value="ECO:0007669"/>
    <property type="project" value="InterPro"/>
</dbReference>
<dbReference type="Pfam" id="PF07690">
    <property type="entry name" value="MFS_1"/>
    <property type="match status" value="1"/>
</dbReference>
<evidence type="ECO:0000256" key="4">
    <source>
        <dbReference type="ARBA" id="ARBA00022475"/>
    </source>
</evidence>
<keyword evidence="6 8" id="KW-1133">Transmembrane helix</keyword>
<dbReference type="InterPro" id="IPR036259">
    <property type="entry name" value="MFS_trans_sf"/>
</dbReference>
<feature type="domain" description="Major facilitator superfamily (MFS) profile" evidence="9">
    <location>
        <begin position="24"/>
        <end position="417"/>
    </location>
</feature>
<evidence type="ECO:0000256" key="7">
    <source>
        <dbReference type="ARBA" id="ARBA00023136"/>
    </source>
</evidence>
<evidence type="ECO:0000313" key="11">
    <source>
        <dbReference type="Proteomes" id="UP000494115"/>
    </source>
</evidence>
<name>A0A6S7BQV7_9BURK</name>
<dbReference type="AlphaFoldDB" id="A0A6S7BQV7"/>
<evidence type="ECO:0000256" key="8">
    <source>
        <dbReference type="RuleBase" id="RU365088"/>
    </source>
</evidence>
<dbReference type="RefSeq" id="WP_175105862.1">
    <property type="nucleotide sequence ID" value="NZ_CADIKM010000015.1"/>
</dbReference>
<accession>A0A6S7BQV7</accession>
<keyword evidence="11" id="KW-1185">Reference proteome</keyword>
<dbReference type="InterPro" id="IPR020846">
    <property type="entry name" value="MFS_dom"/>
</dbReference>
<feature type="transmembrane region" description="Helical" evidence="8">
    <location>
        <begin position="326"/>
        <end position="347"/>
    </location>
</feature>